<evidence type="ECO:0000313" key="3">
    <source>
        <dbReference type="EMBL" id="TYK23232.1"/>
    </source>
</evidence>
<reference evidence="3 4" key="1">
    <citation type="submission" date="2019-08" db="EMBL/GenBank/DDBJ databases">
        <title>Draft genome sequences of two oriental melons (Cucumis melo L. var makuwa).</title>
        <authorList>
            <person name="Kwon S.-Y."/>
        </authorList>
    </citation>
    <scope>NUCLEOTIDE SEQUENCE [LARGE SCALE GENOMIC DNA]</scope>
    <source>
        <strain evidence="4">cv. Chang Bougi</strain>
        <tissue evidence="3">Leaf</tissue>
    </source>
</reference>
<organism evidence="3 4">
    <name type="scientific">Cucumis melo var. makuwa</name>
    <name type="common">Oriental melon</name>
    <dbReference type="NCBI Taxonomy" id="1194695"/>
    <lineage>
        <taxon>Eukaryota</taxon>
        <taxon>Viridiplantae</taxon>
        <taxon>Streptophyta</taxon>
        <taxon>Embryophyta</taxon>
        <taxon>Tracheophyta</taxon>
        <taxon>Spermatophyta</taxon>
        <taxon>Magnoliopsida</taxon>
        <taxon>eudicotyledons</taxon>
        <taxon>Gunneridae</taxon>
        <taxon>Pentapetalae</taxon>
        <taxon>rosids</taxon>
        <taxon>fabids</taxon>
        <taxon>Cucurbitales</taxon>
        <taxon>Cucurbitaceae</taxon>
        <taxon>Benincaseae</taxon>
        <taxon>Cucumis</taxon>
    </lineage>
</organism>
<evidence type="ECO:0000313" key="4">
    <source>
        <dbReference type="Proteomes" id="UP000321947"/>
    </source>
</evidence>
<evidence type="ECO:0000256" key="1">
    <source>
        <dbReference type="SAM" id="MobiDB-lite"/>
    </source>
</evidence>
<keyword evidence="2" id="KW-0812">Transmembrane</keyword>
<keyword evidence="2" id="KW-0472">Membrane</keyword>
<dbReference type="Proteomes" id="UP000321947">
    <property type="component" value="Unassembled WGS sequence"/>
</dbReference>
<protein>
    <submittedName>
        <fullName evidence="3">CACTA en-spm transposon protein</fullName>
    </submittedName>
</protein>
<accession>A0A5D3DI31</accession>
<gene>
    <name evidence="3" type="ORF">E5676_scaffold142G002720</name>
</gene>
<feature type="region of interest" description="Disordered" evidence="1">
    <location>
        <begin position="48"/>
        <end position="71"/>
    </location>
</feature>
<comment type="caution">
    <text evidence="3">The sequence shown here is derived from an EMBL/GenBank/DDBJ whole genome shotgun (WGS) entry which is preliminary data.</text>
</comment>
<sequence>MPCVDAILPFLVVVAILQSWHYVVILELFNEMDAMFLEFIEDLNNPAGESSSVSKNSGTSRPSSTPTPRRRAQSRLLELEHYVHANGRILMSIASGAEKPILPYHFFVLDFNDQAMNRFVDHQMLSTFEEFRVDCHTHFKKYSNPEEARANPSHILMGRIED</sequence>
<proteinExistence type="predicted"/>
<dbReference type="EMBL" id="SSTD01004586">
    <property type="protein sequence ID" value="TYK23232.1"/>
    <property type="molecule type" value="Genomic_DNA"/>
</dbReference>
<evidence type="ECO:0000256" key="2">
    <source>
        <dbReference type="SAM" id="Phobius"/>
    </source>
</evidence>
<name>A0A5D3DI31_CUCMM</name>
<feature type="compositionally biased region" description="Polar residues" evidence="1">
    <location>
        <begin position="48"/>
        <end position="58"/>
    </location>
</feature>
<dbReference type="AlphaFoldDB" id="A0A5D3DI31"/>
<keyword evidence="2" id="KW-1133">Transmembrane helix</keyword>
<feature type="transmembrane region" description="Helical" evidence="2">
    <location>
        <begin position="6"/>
        <end position="29"/>
    </location>
</feature>